<proteinExistence type="predicted"/>
<dbReference type="STRING" id="763407.A0A167N784"/>
<evidence type="ECO:0000256" key="1">
    <source>
        <dbReference type="SAM" id="Phobius"/>
    </source>
</evidence>
<dbReference type="Proteomes" id="UP000077315">
    <property type="component" value="Unassembled WGS sequence"/>
</dbReference>
<evidence type="ECO:0008006" key="4">
    <source>
        <dbReference type="Google" id="ProtNLM"/>
    </source>
</evidence>
<gene>
    <name evidence="2" type="ORF">PHYBLDRAFT_158354</name>
</gene>
<feature type="transmembrane region" description="Helical" evidence="1">
    <location>
        <begin position="185"/>
        <end position="204"/>
    </location>
</feature>
<dbReference type="SUPFAM" id="SSF53474">
    <property type="entry name" value="alpha/beta-Hydrolases"/>
    <property type="match status" value="1"/>
</dbReference>
<dbReference type="VEuPathDB" id="FungiDB:PHYBLDRAFT_158354"/>
<keyword evidence="1" id="KW-0472">Membrane</keyword>
<dbReference type="EMBL" id="KV440977">
    <property type="protein sequence ID" value="OAD75209.1"/>
    <property type="molecule type" value="Genomic_DNA"/>
</dbReference>
<evidence type="ECO:0000313" key="3">
    <source>
        <dbReference type="Proteomes" id="UP000077315"/>
    </source>
</evidence>
<protein>
    <recommendedName>
        <fullName evidence="4">AB hydrolase-1 domain-containing protein</fullName>
    </recommendedName>
</protein>
<dbReference type="RefSeq" id="XP_018293249.1">
    <property type="nucleotide sequence ID" value="XM_018433771.1"/>
</dbReference>
<dbReference type="InParanoid" id="A0A167N784"/>
<keyword evidence="3" id="KW-1185">Reference proteome</keyword>
<dbReference type="InterPro" id="IPR029058">
    <property type="entry name" value="AB_hydrolase_fold"/>
</dbReference>
<keyword evidence="1" id="KW-1133">Transmembrane helix</keyword>
<dbReference type="GeneID" id="28994677"/>
<organism evidence="2 3">
    <name type="scientific">Phycomyces blakesleeanus (strain ATCC 8743b / DSM 1359 / FGSC 10004 / NBRC 33097 / NRRL 1555)</name>
    <dbReference type="NCBI Taxonomy" id="763407"/>
    <lineage>
        <taxon>Eukaryota</taxon>
        <taxon>Fungi</taxon>
        <taxon>Fungi incertae sedis</taxon>
        <taxon>Mucoromycota</taxon>
        <taxon>Mucoromycotina</taxon>
        <taxon>Mucoromycetes</taxon>
        <taxon>Mucorales</taxon>
        <taxon>Phycomycetaceae</taxon>
        <taxon>Phycomyces</taxon>
    </lineage>
</organism>
<name>A0A167N784_PHYB8</name>
<sequence length="229" mass="26025">MTCTLSYKGRTLECTLEEKPIINDKKYLILLVHGLFGNKEALYLPDLAKELPYSSARMSLGQDNGKPAIDIIDTVSTLFFIANHYISKGYEIHGIIGHSTGGLAALKYATTCERPLAHVINISTPYSLNDINVDHTLEALYNSMAGSSESQEREKILGYITDKEKEQFKSWSNSHRKQHTHTHKYIYIYICVCVHMSISELISIKWKHQTDKIFALIFITLLLKLLECL</sequence>
<dbReference type="OrthoDB" id="9988524at2759"/>
<dbReference type="AlphaFoldDB" id="A0A167N784"/>
<accession>A0A167N784</accession>
<evidence type="ECO:0000313" key="2">
    <source>
        <dbReference type="EMBL" id="OAD75209.1"/>
    </source>
</evidence>
<dbReference type="Gene3D" id="3.40.50.1820">
    <property type="entry name" value="alpha/beta hydrolase"/>
    <property type="match status" value="1"/>
</dbReference>
<keyword evidence="1" id="KW-0812">Transmembrane</keyword>
<reference evidence="3" key="1">
    <citation type="submission" date="2015-06" db="EMBL/GenBank/DDBJ databases">
        <title>Expansion of signal transduction pathways in fungi by whole-genome duplication.</title>
        <authorList>
            <consortium name="DOE Joint Genome Institute"/>
            <person name="Corrochano L.M."/>
            <person name="Kuo A."/>
            <person name="Marcet-Houben M."/>
            <person name="Polaino S."/>
            <person name="Salamov A."/>
            <person name="Villalobos J.M."/>
            <person name="Alvarez M.I."/>
            <person name="Avalos J."/>
            <person name="Benito E.P."/>
            <person name="Benoit I."/>
            <person name="Burger G."/>
            <person name="Camino L.P."/>
            <person name="Canovas D."/>
            <person name="Cerda-Olmedo E."/>
            <person name="Cheng J.-F."/>
            <person name="Dominguez A."/>
            <person name="Elias M."/>
            <person name="Eslava A.P."/>
            <person name="Glaser F."/>
            <person name="Grimwood J."/>
            <person name="Gutierrez G."/>
            <person name="Heitman J."/>
            <person name="Henrissat B."/>
            <person name="Iturriaga E.A."/>
            <person name="Lang B.F."/>
            <person name="Lavin J.L."/>
            <person name="Lee S."/>
            <person name="Li W."/>
            <person name="Lindquist E."/>
            <person name="Lopez-Garcia S."/>
            <person name="Luque E.M."/>
            <person name="Marcos A.T."/>
            <person name="Martin J."/>
            <person name="McCluskey K."/>
            <person name="Medina H.R."/>
            <person name="Miralles-Duran A."/>
            <person name="Miyazaki A."/>
            <person name="Munoz-Torres E."/>
            <person name="Oguiza J.A."/>
            <person name="Ohm R."/>
            <person name="Olmedo M."/>
            <person name="Orejas M."/>
            <person name="Ortiz-Castellanos L."/>
            <person name="Pisabarro A.G."/>
            <person name="Rodriguez-Romero J."/>
            <person name="Ruiz-Herrera J."/>
            <person name="Ruiz-Vazquez R."/>
            <person name="Sanz C."/>
            <person name="Schackwitz W."/>
            <person name="Schmutz J."/>
            <person name="Shahriari M."/>
            <person name="Shelest E."/>
            <person name="Silva-Franco F."/>
            <person name="Soanes D."/>
            <person name="Syed K."/>
            <person name="Tagua V.G."/>
            <person name="Talbot N.J."/>
            <person name="Thon M."/>
            <person name="De vries R.P."/>
            <person name="Wiebenga A."/>
            <person name="Yadav J.S."/>
            <person name="Braun E.L."/>
            <person name="Baker S."/>
            <person name="Garre V."/>
            <person name="Horwitz B."/>
            <person name="Torres-Martinez S."/>
            <person name="Idnurm A."/>
            <person name="Herrera-Estrella A."/>
            <person name="Gabaldon T."/>
            <person name="Grigoriev I.V."/>
        </authorList>
    </citation>
    <scope>NUCLEOTIDE SEQUENCE [LARGE SCALE GENOMIC DNA]</scope>
    <source>
        <strain evidence="3">NRRL 1555(-)</strain>
    </source>
</reference>